<evidence type="ECO:0000259" key="5">
    <source>
        <dbReference type="PROSITE" id="PS50977"/>
    </source>
</evidence>
<evidence type="ECO:0000256" key="1">
    <source>
        <dbReference type="ARBA" id="ARBA00023015"/>
    </source>
</evidence>
<evidence type="ECO:0000313" key="7">
    <source>
        <dbReference type="Proteomes" id="UP001165283"/>
    </source>
</evidence>
<dbReference type="EMBL" id="JAGSOV010000010">
    <property type="protein sequence ID" value="MCO1654407.1"/>
    <property type="molecule type" value="Genomic_DNA"/>
</dbReference>
<dbReference type="Pfam" id="PF00440">
    <property type="entry name" value="TetR_N"/>
    <property type="match status" value="1"/>
</dbReference>
<evidence type="ECO:0000256" key="4">
    <source>
        <dbReference type="PROSITE-ProRule" id="PRU00335"/>
    </source>
</evidence>
<keyword evidence="7" id="KW-1185">Reference proteome</keyword>
<dbReference type="InterPro" id="IPR004111">
    <property type="entry name" value="Repressor_TetR_C"/>
</dbReference>
<dbReference type="SUPFAM" id="SSF46689">
    <property type="entry name" value="Homeodomain-like"/>
    <property type="match status" value="1"/>
</dbReference>
<keyword evidence="2 4" id="KW-0238">DNA-binding</keyword>
<name>A0ABT0ZUJ6_9PSEU</name>
<proteinExistence type="predicted"/>
<evidence type="ECO:0000256" key="3">
    <source>
        <dbReference type="ARBA" id="ARBA00023163"/>
    </source>
</evidence>
<dbReference type="Pfam" id="PF02909">
    <property type="entry name" value="TetR_C_1"/>
    <property type="match status" value="1"/>
</dbReference>
<sequence length="255" mass="27703">MTSSERAESLKRSLALLWGKADEPTRGPKPALSRERIVEAAIALADEEGLGALSMRRIAGALKVGAMSLYRYVPGKDELIDLMVDHVYAEGPDLDESGTWRERLEAACRGEWAHYHRHPWLLHVQQGRPLMGPNSLRATEATLRILDGTGLDGREMIDAIVTTSSWVAGLARSSVEASRAASETGVSDDEWWAAQEPYLADALAGVRYPMLGRVADSGGFDGPHDRAFEFGLRRVLDGLEVLVTARRAGADPATG</sequence>
<dbReference type="PANTHER" id="PTHR30055:SF151">
    <property type="entry name" value="TRANSCRIPTIONAL REGULATORY PROTEIN"/>
    <property type="match status" value="1"/>
</dbReference>
<dbReference type="Gene3D" id="1.10.357.10">
    <property type="entry name" value="Tetracycline Repressor, domain 2"/>
    <property type="match status" value="1"/>
</dbReference>
<protein>
    <submittedName>
        <fullName evidence="6">TetR/AcrR family transcriptional regulator C-terminal domain-containing protein</fullName>
    </submittedName>
</protein>
<dbReference type="InterPro" id="IPR009057">
    <property type="entry name" value="Homeodomain-like_sf"/>
</dbReference>
<feature type="DNA-binding region" description="H-T-H motif" evidence="4">
    <location>
        <begin position="54"/>
        <end position="73"/>
    </location>
</feature>
<reference evidence="6" key="1">
    <citation type="submission" date="2021-04" db="EMBL/GenBank/DDBJ databases">
        <title>Pseudonocardia sp. nov., isolated from sandy soil of mangrove forest.</title>
        <authorList>
            <person name="Zan Z."/>
            <person name="Huang R."/>
            <person name="Liu W."/>
        </authorList>
    </citation>
    <scope>NUCLEOTIDE SEQUENCE</scope>
    <source>
        <strain evidence="6">S2-4</strain>
    </source>
</reference>
<gene>
    <name evidence="6" type="ORF">KDL28_05000</name>
</gene>
<dbReference type="InterPro" id="IPR050109">
    <property type="entry name" value="HTH-type_TetR-like_transc_reg"/>
</dbReference>
<dbReference type="Gene3D" id="1.10.10.60">
    <property type="entry name" value="Homeodomain-like"/>
    <property type="match status" value="1"/>
</dbReference>
<organism evidence="6 7">
    <name type="scientific">Pseudonocardia humida</name>
    <dbReference type="NCBI Taxonomy" id="2800819"/>
    <lineage>
        <taxon>Bacteria</taxon>
        <taxon>Bacillati</taxon>
        <taxon>Actinomycetota</taxon>
        <taxon>Actinomycetes</taxon>
        <taxon>Pseudonocardiales</taxon>
        <taxon>Pseudonocardiaceae</taxon>
        <taxon>Pseudonocardia</taxon>
    </lineage>
</organism>
<dbReference type="PROSITE" id="PS50977">
    <property type="entry name" value="HTH_TETR_2"/>
    <property type="match status" value="1"/>
</dbReference>
<feature type="domain" description="HTH tetR-type" evidence="5">
    <location>
        <begin position="31"/>
        <end position="91"/>
    </location>
</feature>
<dbReference type="InterPro" id="IPR036271">
    <property type="entry name" value="Tet_transcr_reg_TetR-rel_C_sf"/>
</dbReference>
<dbReference type="InterPro" id="IPR001647">
    <property type="entry name" value="HTH_TetR"/>
</dbReference>
<comment type="caution">
    <text evidence="6">The sequence shown here is derived from an EMBL/GenBank/DDBJ whole genome shotgun (WGS) entry which is preliminary data.</text>
</comment>
<keyword evidence="1" id="KW-0805">Transcription regulation</keyword>
<evidence type="ECO:0000256" key="2">
    <source>
        <dbReference type="ARBA" id="ARBA00023125"/>
    </source>
</evidence>
<evidence type="ECO:0000313" key="6">
    <source>
        <dbReference type="EMBL" id="MCO1654407.1"/>
    </source>
</evidence>
<dbReference type="PANTHER" id="PTHR30055">
    <property type="entry name" value="HTH-TYPE TRANSCRIPTIONAL REGULATOR RUTR"/>
    <property type="match status" value="1"/>
</dbReference>
<dbReference type="SUPFAM" id="SSF48498">
    <property type="entry name" value="Tetracyclin repressor-like, C-terminal domain"/>
    <property type="match status" value="1"/>
</dbReference>
<accession>A0ABT0ZUJ6</accession>
<keyword evidence="3" id="KW-0804">Transcription</keyword>
<dbReference type="RefSeq" id="WP_252436016.1">
    <property type="nucleotide sequence ID" value="NZ_JAGSOV010000010.1"/>
</dbReference>
<dbReference type="Proteomes" id="UP001165283">
    <property type="component" value="Unassembled WGS sequence"/>
</dbReference>